<dbReference type="EMBL" id="PQVP01000006">
    <property type="protein sequence ID" value="POZ80202.1"/>
    <property type="molecule type" value="Genomic_DNA"/>
</dbReference>
<sequence>MTIELSRARRQFLVRSIVTGITAMGATCASNPLRAATGLVLPEYYADGSSAEAFWSRPRVLNLYRPATGEHRQLCFWRDGAVDRDGYAEACHMLRDVRAGVTGAMDLRLLNLLRGLQGWLEVAYGITEPYQVNSGLRTEETNALTEGAAKNSFHKRGMAVDGKIPGLPVEYVGRLFAAFQGGGVGFYVNRQRFIHSDVGGIRYWVR</sequence>
<organism evidence="12 13">
    <name type="scientific">Burkholderia contaminans</name>
    <dbReference type="NCBI Taxonomy" id="488447"/>
    <lineage>
        <taxon>Bacteria</taxon>
        <taxon>Pseudomonadati</taxon>
        <taxon>Pseudomonadota</taxon>
        <taxon>Betaproteobacteria</taxon>
        <taxon>Burkholderiales</taxon>
        <taxon>Burkholderiaceae</taxon>
        <taxon>Burkholderia</taxon>
        <taxon>Burkholderia cepacia complex</taxon>
    </lineage>
</organism>
<comment type="pathway">
    <text evidence="2">Cell wall biogenesis; cell wall polysaccharide biosynthesis.</text>
</comment>
<evidence type="ECO:0000313" key="12">
    <source>
        <dbReference type="EMBL" id="POZ80202.1"/>
    </source>
</evidence>
<evidence type="ECO:0000256" key="6">
    <source>
        <dbReference type="ARBA" id="ARBA00022801"/>
    </source>
</evidence>
<evidence type="ECO:0000256" key="8">
    <source>
        <dbReference type="ARBA" id="ARBA00023049"/>
    </source>
</evidence>
<gene>
    <name evidence="12" type="ORF">C3743_40200</name>
</gene>
<dbReference type="InterPro" id="IPR009045">
    <property type="entry name" value="Zn_M74/Hedgehog-like"/>
</dbReference>
<keyword evidence="3" id="KW-0645">Protease</keyword>
<evidence type="ECO:0000256" key="9">
    <source>
        <dbReference type="ARBA" id="ARBA00023316"/>
    </source>
</evidence>
<dbReference type="PANTHER" id="PTHR37425:SF1">
    <property type="entry name" value="OUTER MEMBRANE PROTEIN"/>
    <property type="match status" value="1"/>
</dbReference>
<dbReference type="GO" id="GO:0046872">
    <property type="term" value="F:metal ion binding"/>
    <property type="evidence" value="ECO:0007669"/>
    <property type="project" value="UniProtKB-KW"/>
</dbReference>
<dbReference type="Proteomes" id="UP000238655">
    <property type="component" value="Unassembled WGS sequence"/>
</dbReference>
<evidence type="ECO:0000256" key="5">
    <source>
        <dbReference type="ARBA" id="ARBA00022729"/>
    </source>
</evidence>
<keyword evidence="9" id="KW-0961">Cell wall biogenesis/degradation</keyword>
<dbReference type="GO" id="GO:0008237">
    <property type="term" value="F:metallopeptidase activity"/>
    <property type="evidence" value="ECO:0007669"/>
    <property type="project" value="UniProtKB-KW"/>
</dbReference>
<dbReference type="Gene3D" id="3.30.1380.10">
    <property type="match status" value="1"/>
</dbReference>
<evidence type="ECO:0000256" key="7">
    <source>
        <dbReference type="ARBA" id="ARBA00022833"/>
    </source>
</evidence>
<dbReference type="SUPFAM" id="SSF55166">
    <property type="entry name" value="Hedgehog/DD-peptidase"/>
    <property type="match status" value="1"/>
</dbReference>
<dbReference type="GO" id="GO:0006508">
    <property type="term" value="P:proteolysis"/>
    <property type="evidence" value="ECO:0007669"/>
    <property type="project" value="UniProtKB-KW"/>
</dbReference>
<dbReference type="InterPro" id="IPR010275">
    <property type="entry name" value="MepK"/>
</dbReference>
<dbReference type="PANTHER" id="PTHR37425">
    <property type="match status" value="1"/>
</dbReference>
<evidence type="ECO:0000256" key="3">
    <source>
        <dbReference type="ARBA" id="ARBA00022670"/>
    </source>
</evidence>
<dbReference type="GO" id="GO:0071555">
    <property type="term" value="P:cell wall organization"/>
    <property type="evidence" value="ECO:0007669"/>
    <property type="project" value="UniProtKB-KW"/>
</dbReference>
<keyword evidence="7" id="KW-0862">Zinc</keyword>
<reference evidence="12 13" key="1">
    <citation type="submission" date="2018-01" db="EMBL/GenBank/DDBJ databases">
        <title>Successful Treatment of Persistent Burkholderia cepacia Bacteremia with Ceftazidime-Avibactam.</title>
        <authorList>
            <person name="Tamma P."/>
            <person name="Fan Y."/>
            <person name="Bergman Y."/>
            <person name="Sick-Samuels A."/>
            <person name="Hsu A."/>
            <person name="Timp W."/>
            <person name="Simner P."/>
        </authorList>
    </citation>
    <scope>NUCLEOTIDE SEQUENCE [LARGE SCALE GENOMIC DNA]</scope>
    <source>
        <strain evidence="12 13">170816</strain>
    </source>
</reference>
<comment type="similarity">
    <text evidence="10">Belongs to the peptidase M15 family.</text>
</comment>
<dbReference type="Pfam" id="PF05951">
    <property type="entry name" value="Peptidase_M15_2"/>
    <property type="match status" value="1"/>
</dbReference>
<evidence type="ECO:0000313" key="13">
    <source>
        <dbReference type="Proteomes" id="UP000238655"/>
    </source>
</evidence>
<evidence type="ECO:0000256" key="1">
    <source>
        <dbReference type="ARBA" id="ARBA00001947"/>
    </source>
</evidence>
<accession>A0A2S5DM94</accession>
<keyword evidence="4" id="KW-0479">Metal-binding</keyword>
<name>A0A2S5DM94_9BURK</name>
<evidence type="ECO:0000256" key="2">
    <source>
        <dbReference type="ARBA" id="ARBA00004776"/>
    </source>
</evidence>
<evidence type="ECO:0000256" key="11">
    <source>
        <dbReference type="ARBA" id="ARBA00093666"/>
    </source>
</evidence>
<dbReference type="InterPro" id="IPR006311">
    <property type="entry name" value="TAT_signal"/>
</dbReference>
<comment type="caution">
    <text evidence="12">The sequence shown here is derived from an EMBL/GenBank/DDBJ whole genome shotgun (WGS) entry which is preliminary data.</text>
</comment>
<dbReference type="AlphaFoldDB" id="A0A2S5DM94"/>
<evidence type="ECO:0000256" key="4">
    <source>
        <dbReference type="ARBA" id="ARBA00022723"/>
    </source>
</evidence>
<dbReference type="RefSeq" id="WP_105750024.1">
    <property type="nucleotide sequence ID" value="NZ_PQVP01000006.1"/>
</dbReference>
<proteinExistence type="inferred from homology"/>
<evidence type="ECO:0000256" key="10">
    <source>
        <dbReference type="ARBA" id="ARBA00093448"/>
    </source>
</evidence>
<comment type="cofactor">
    <cofactor evidence="1">
        <name>Zn(2+)</name>
        <dbReference type="ChEBI" id="CHEBI:29105"/>
    </cofactor>
</comment>
<dbReference type="PROSITE" id="PS51318">
    <property type="entry name" value="TAT"/>
    <property type="match status" value="1"/>
</dbReference>
<protein>
    <recommendedName>
        <fullName evidence="11">Murein endopeptidase K</fullName>
    </recommendedName>
</protein>
<keyword evidence="5" id="KW-0732">Signal</keyword>
<keyword evidence="6" id="KW-0378">Hydrolase</keyword>
<keyword evidence="8" id="KW-0482">Metalloprotease</keyword>